<reference evidence="3 4" key="1">
    <citation type="submission" date="2019-08" db="EMBL/GenBank/DDBJ databases">
        <title>Paraburkholderia sp. DCY113.</title>
        <authorList>
            <person name="Kang J."/>
        </authorList>
    </citation>
    <scope>NUCLEOTIDE SEQUENCE [LARGE SCALE GENOMIC DNA]</scope>
    <source>
        <strain evidence="3 4">DCY113</strain>
    </source>
</reference>
<dbReference type="AlphaFoldDB" id="A0A5B0HIW0"/>
<keyword evidence="4" id="KW-1185">Reference proteome</keyword>
<accession>A0A5B0HIW0</accession>
<gene>
    <name evidence="3" type="ORF">FVF58_04155</name>
</gene>
<feature type="region of interest" description="Disordered" evidence="1">
    <location>
        <begin position="703"/>
        <end position="730"/>
    </location>
</feature>
<dbReference type="EMBL" id="VTUZ01000002">
    <property type="protein sequence ID" value="KAA1015121.1"/>
    <property type="molecule type" value="Genomic_DNA"/>
</dbReference>
<dbReference type="Gene3D" id="3.40.1360.10">
    <property type="match status" value="1"/>
</dbReference>
<organism evidence="3 4">
    <name type="scientific">Paraburkholderia panacisoli</name>
    <dbReference type="NCBI Taxonomy" id="2603818"/>
    <lineage>
        <taxon>Bacteria</taxon>
        <taxon>Pseudomonadati</taxon>
        <taxon>Pseudomonadota</taxon>
        <taxon>Betaproteobacteria</taxon>
        <taxon>Burkholderiales</taxon>
        <taxon>Burkholderiaceae</taxon>
        <taxon>Paraburkholderia</taxon>
    </lineage>
</organism>
<dbReference type="Pfam" id="PF12307">
    <property type="entry name" value="DUF3631"/>
    <property type="match status" value="1"/>
</dbReference>
<feature type="domain" description="DUF3631" evidence="2">
    <location>
        <begin position="470"/>
        <end position="650"/>
    </location>
</feature>
<evidence type="ECO:0000313" key="3">
    <source>
        <dbReference type="EMBL" id="KAA1015121.1"/>
    </source>
</evidence>
<comment type="caution">
    <text evidence="3">The sequence shown here is derived from an EMBL/GenBank/DDBJ whole genome shotgun (WGS) entry which is preliminary data.</text>
</comment>
<protein>
    <submittedName>
        <fullName evidence="3">DUF3631 domain-containing protein</fullName>
    </submittedName>
</protein>
<proteinExistence type="predicted"/>
<dbReference type="Proteomes" id="UP000325273">
    <property type="component" value="Unassembled WGS sequence"/>
</dbReference>
<name>A0A5B0HIW0_9BURK</name>
<evidence type="ECO:0000256" key="1">
    <source>
        <dbReference type="SAM" id="MobiDB-lite"/>
    </source>
</evidence>
<feature type="compositionally biased region" description="Low complexity" evidence="1">
    <location>
        <begin position="703"/>
        <end position="713"/>
    </location>
</feature>
<dbReference type="InterPro" id="IPR022081">
    <property type="entry name" value="DUF3631"/>
</dbReference>
<evidence type="ECO:0000313" key="4">
    <source>
        <dbReference type="Proteomes" id="UP000325273"/>
    </source>
</evidence>
<sequence>MGGPMNTVIDIHEALGADEWEKAARKLFESEIKKGFELVGFHLYRAADCSIRHARVRMHKPDPTKPKGYDKFIRPFYKDGSCWKKEEPVQAGGKLLYGVPEAMAAPDALLIVPEGEQKADALTKIGAGRFVGVTSGSATSARAADWAWMAGRRVLIFPDYDESGTKYADEVTATLEALGCTVERLDVAAMGLPRKGDVMDWIEAFTETHDRMPNADDVLALPTKSAPPESRVETISTAAETEGESDEHAIERLAALKPMQYDRVRKEEAKRMGAQVSTLDKLVAAARKEDGTTDGHFADVELWHAPVDGAALLDEIVRVVHRFIVCGKATACGAALWIAMTWLMESVGVAPIAAITAPEKRCGKSQLLSLMGRLSSRPLPASNITPAALFRVIEALAPTLLIDEADAFMRENEELRGLLNCGHTRDGAYVIRLVGDDHAPKQFCVWGAKAIAGIGQLADTIMDRSITLELRRKLPHEHVDKLRHAEPSMFEVLRAKLARWAVDSAEAVRAARPVIPDALHDRAADNWEPLLQIAEVAGGAWPEMARQAALKLSGDAGQSQSSGAELLTDIQEVFEMRHLQRISSADLLINLCDDEEKPWATLNRGKPMTPRQLSQMLGEYGISTISIKFGYGDVRRGYRIEHFQDAFSRYLGTPVSATPLPPNVGEHLEVATAKLQFATHVQNPLPAAFSALAGEVSQEVASSGYTESGSGSENHFATPKTLSGKPGSGVADTAAEIHGEGHFMTDDEAEDRV</sequence>
<evidence type="ECO:0000259" key="2">
    <source>
        <dbReference type="Pfam" id="PF12307"/>
    </source>
</evidence>